<accession>A0A6L3MRZ1</accession>
<dbReference type="Gene3D" id="1.25.40.10">
    <property type="entry name" value="Tetratricopeptide repeat domain"/>
    <property type="match status" value="1"/>
</dbReference>
<dbReference type="SMART" id="SM00028">
    <property type="entry name" value="TPR"/>
    <property type="match status" value="4"/>
</dbReference>
<dbReference type="GO" id="GO:0003677">
    <property type="term" value="F:DNA binding"/>
    <property type="evidence" value="ECO:0007669"/>
    <property type="project" value="InterPro"/>
</dbReference>
<dbReference type="SUPFAM" id="SSF48452">
    <property type="entry name" value="TPR-like"/>
    <property type="match status" value="2"/>
</dbReference>
<organism evidence="3 4">
    <name type="scientific">Burkholderia stagnalis</name>
    <dbReference type="NCBI Taxonomy" id="1503054"/>
    <lineage>
        <taxon>Bacteria</taxon>
        <taxon>Pseudomonadati</taxon>
        <taxon>Pseudomonadota</taxon>
        <taxon>Betaproteobacteria</taxon>
        <taxon>Burkholderiales</taxon>
        <taxon>Burkholderiaceae</taxon>
        <taxon>Burkholderia</taxon>
        <taxon>Burkholderia cepacia complex</taxon>
    </lineage>
</organism>
<gene>
    <name evidence="3" type="ORF">F7R25_23225</name>
</gene>
<dbReference type="PANTHER" id="PTHR16305:SF35">
    <property type="entry name" value="TRANSCRIPTIONAL ACTIVATOR DOMAIN"/>
    <property type="match status" value="1"/>
</dbReference>
<dbReference type="PANTHER" id="PTHR16305">
    <property type="entry name" value="TESTICULAR SOLUBLE ADENYLYL CYCLASE"/>
    <property type="match status" value="1"/>
</dbReference>
<dbReference type="PROSITE" id="PS50943">
    <property type="entry name" value="HTH_CROC1"/>
    <property type="match status" value="1"/>
</dbReference>
<sequence length="1080" mass="118076">MREAAFTVQDGRVLLDPGVLKNLRKTQGFSQETLAYACLDRRLCVSVASIKRAETGKPVLYRTARHLASMFGVEIDTLIGQVGAAAGPNEKRTEPAPPAARSADLPGEEVIRYGVVLHFAPRSSIPLRQLSALIRQFGGEAQHDAHMTACFGISLAHGSDSRRALLCAMALLRARWVDVRQPLVLELQRWGEPIGPLPPNELLGPISDEPKVHVAHTLVEQLSPWFEFSKAAPVSLRYRTCLRVRESGETTFRGMAGRAVEVLQFRAVLDAVLECQDGHVIYVRGMAGIGKTRLLEAFREMARQEGFLCHDGAFHDFGVDNGSVLLTQLACSLASLPASAEPADTGYAPMAAAAFENLKLPPELRVFLQALLAVAPVDAAQRLRYAEMSDRERHDGLRAALGHLMLRQAIQRPLLISIEDLHWGDAQTLALLGKLIAATADAPIVWLLTSRQEGDPLDAMLRPNLASALSVLDLAPLRPREAVSLAAQFADVDPAYRAACIERAQGNPLYLTQLLANHESAFPDSLRHLVQTRVDRLSPPARNALRHAAVFGHRFELASLRRALGDPAYVPEQEVRQMMVKEVDAGAYAFVHDLVMQCVYESIPAAARQRLHRAVAALYAGTDLALHAQHLARSGDAGACGALLAAMREKLDAYHYAPALELSRLCEGFATHAAERHQLASLRGQACAGLGQMNDARDCFQAALDLATSPAARIEGVLRLAPVLNALDRLADEERLIDETLPLARVIGAHAELAQLLQLRGNIHFPQGDYVLCRQLHREALRHARRARHSQSEALALSGIGDSYYAQGRMWRAYAIYDRCIRRCERHDVPHVAAGNLAARGSAASYLGLHEQALNDCEEAVARSARIGNRRAEVFARLTSAWVSSDAGQDDRAQDGVERALALARQIGTSRFEPMLLETAARLALRRGDEPLAWRLIAQAATLVEQLHLQRYIGPWVQGSIALIAPEPALRERALAKGAALLTQQCLAHNALRFHLAAAELALLERRPGRALQHAQHLQAMAAREPYAWIDQHVRMIGLAARWLETGSANTLRGLAAHRQSGIAHGFAATMPRWGAAVPL</sequence>
<dbReference type="EMBL" id="VZOK01000039">
    <property type="protein sequence ID" value="KAB0635347.1"/>
    <property type="molecule type" value="Genomic_DNA"/>
</dbReference>
<dbReference type="Gene3D" id="1.10.260.40">
    <property type="entry name" value="lambda repressor-like DNA-binding domains"/>
    <property type="match status" value="1"/>
</dbReference>
<dbReference type="InterPro" id="IPR027417">
    <property type="entry name" value="P-loop_NTPase"/>
</dbReference>
<proteinExistence type="predicted"/>
<dbReference type="InterPro" id="IPR019734">
    <property type="entry name" value="TPR_rpt"/>
</dbReference>
<dbReference type="Proteomes" id="UP000473470">
    <property type="component" value="Unassembled WGS sequence"/>
</dbReference>
<dbReference type="Pfam" id="PF13424">
    <property type="entry name" value="TPR_12"/>
    <property type="match status" value="1"/>
</dbReference>
<evidence type="ECO:0000256" key="1">
    <source>
        <dbReference type="ARBA" id="ARBA00022741"/>
    </source>
</evidence>
<dbReference type="InterPro" id="IPR001387">
    <property type="entry name" value="Cro/C1-type_HTH"/>
</dbReference>
<dbReference type="GO" id="GO:0005737">
    <property type="term" value="C:cytoplasm"/>
    <property type="evidence" value="ECO:0007669"/>
    <property type="project" value="TreeGrafter"/>
</dbReference>
<protein>
    <submittedName>
        <fullName evidence="3">AAA family ATPase</fullName>
    </submittedName>
</protein>
<dbReference type="InterPro" id="IPR010982">
    <property type="entry name" value="Lambda_DNA-bd_dom_sf"/>
</dbReference>
<dbReference type="InterPro" id="IPR041664">
    <property type="entry name" value="AAA_16"/>
</dbReference>
<dbReference type="GO" id="GO:0005524">
    <property type="term" value="F:ATP binding"/>
    <property type="evidence" value="ECO:0007669"/>
    <property type="project" value="UniProtKB-KW"/>
</dbReference>
<dbReference type="SUPFAM" id="SSF52540">
    <property type="entry name" value="P-loop containing nucleoside triphosphate hydrolases"/>
    <property type="match status" value="1"/>
</dbReference>
<dbReference type="AlphaFoldDB" id="A0A6L3MRZ1"/>
<evidence type="ECO:0000313" key="4">
    <source>
        <dbReference type="Proteomes" id="UP000473470"/>
    </source>
</evidence>
<keyword evidence="2" id="KW-0067">ATP-binding</keyword>
<reference evidence="3 4" key="1">
    <citation type="submission" date="2019-09" db="EMBL/GenBank/DDBJ databases">
        <title>Draft genome sequences of 48 bacterial type strains from the CCUG.</title>
        <authorList>
            <person name="Tunovic T."/>
            <person name="Pineiro-Iglesias B."/>
            <person name="Unosson C."/>
            <person name="Inganas E."/>
            <person name="Ohlen M."/>
            <person name="Cardew S."/>
            <person name="Jensie-Markopoulos S."/>
            <person name="Salva-Serra F."/>
            <person name="Jaen-Luchoro D."/>
            <person name="Karlsson R."/>
            <person name="Svensson-Stadler L."/>
            <person name="Chun J."/>
            <person name="Moore E."/>
        </authorList>
    </citation>
    <scope>NUCLEOTIDE SEQUENCE [LARGE SCALE GENOMIC DNA]</scope>
    <source>
        <strain evidence="3 4">CCUG 65686</strain>
    </source>
</reference>
<dbReference type="Pfam" id="PF13191">
    <property type="entry name" value="AAA_16"/>
    <property type="match status" value="1"/>
</dbReference>
<evidence type="ECO:0000313" key="3">
    <source>
        <dbReference type="EMBL" id="KAB0635347.1"/>
    </source>
</evidence>
<dbReference type="GO" id="GO:0004016">
    <property type="term" value="F:adenylate cyclase activity"/>
    <property type="evidence" value="ECO:0007669"/>
    <property type="project" value="TreeGrafter"/>
</dbReference>
<dbReference type="CDD" id="cd00093">
    <property type="entry name" value="HTH_XRE"/>
    <property type="match status" value="1"/>
</dbReference>
<keyword evidence="1" id="KW-0547">Nucleotide-binding</keyword>
<evidence type="ECO:0000256" key="2">
    <source>
        <dbReference type="ARBA" id="ARBA00022840"/>
    </source>
</evidence>
<dbReference type="InterPro" id="IPR011990">
    <property type="entry name" value="TPR-like_helical_dom_sf"/>
</dbReference>
<name>A0A6L3MRZ1_9BURK</name>
<comment type="caution">
    <text evidence="3">The sequence shown here is derived from an EMBL/GenBank/DDBJ whole genome shotgun (WGS) entry which is preliminary data.</text>
</comment>